<dbReference type="GO" id="GO:0005739">
    <property type="term" value="C:mitochondrion"/>
    <property type="evidence" value="ECO:0007669"/>
    <property type="project" value="TreeGrafter"/>
</dbReference>
<dbReference type="InParanoid" id="K0KUS3"/>
<dbReference type="eggNOG" id="KOG4589">
    <property type="taxonomic scope" value="Eukaryota"/>
</dbReference>
<evidence type="ECO:0000256" key="6">
    <source>
        <dbReference type="ARBA" id="ARBA00041184"/>
    </source>
</evidence>
<evidence type="ECO:0000256" key="1">
    <source>
        <dbReference type="ARBA" id="ARBA00009258"/>
    </source>
</evidence>
<evidence type="ECO:0000313" key="8">
    <source>
        <dbReference type="EMBL" id="CCH45677.1"/>
    </source>
</evidence>
<dbReference type="PANTHER" id="PTHR10920">
    <property type="entry name" value="RIBOSOMAL RNA METHYLTRANSFERASE"/>
    <property type="match status" value="1"/>
</dbReference>
<feature type="domain" description="Ribosomal RNA methyltransferase FtsJ" evidence="7">
    <location>
        <begin position="47"/>
        <end position="204"/>
    </location>
</feature>
<evidence type="ECO:0000256" key="2">
    <source>
        <dbReference type="ARBA" id="ARBA00022552"/>
    </source>
</evidence>
<proteinExistence type="inferred from homology"/>
<comment type="caution">
    <text evidence="8">The sequence shown here is derived from an EMBL/GenBank/DDBJ whole genome shotgun (WGS) entry which is preliminary data.</text>
</comment>
<dbReference type="Gene3D" id="3.40.50.150">
    <property type="entry name" value="Vaccinia Virus protein VP39"/>
    <property type="match status" value="1"/>
</dbReference>
<dbReference type="InterPro" id="IPR002877">
    <property type="entry name" value="RNA_MeTrfase_FtsJ_dom"/>
</dbReference>
<organism evidence="8 9">
    <name type="scientific">Wickerhamomyces ciferrii (strain ATCC 14091 / BCRC 22168 / CBS 111 / JCM 3599 / NBRC 0793 / NRRL Y-1031 F-60-10)</name>
    <name type="common">Yeast</name>
    <name type="synonym">Pichia ciferrii</name>
    <dbReference type="NCBI Taxonomy" id="1206466"/>
    <lineage>
        <taxon>Eukaryota</taxon>
        <taxon>Fungi</taxon>
        <taxon>Dikarya</taxon>
        <taxon>Ascomycota</taxon>
        <taxon>Saccharomycotina</taxon>
        <taxon>Saccharomycetes</taxon>
        <taxon>Phaffomycetales</taxon>
        <taxon>Wickerhamomycetaceae</taxon>
        <taxon>Wickerhamomyces</taxon>
    </lineage>
</organism>
<dbReference type="PIRSF" id="PIRSF005461">
    <property type="entry name" value="23S_rRNA_mtase"/>
    <property type="match status" value="1"/>
</dbReference>
<keyword evidence="5" id="KW-0949">S-adenosyl-L-methionine</keyword>
<accession>K0KUS3</accession>
<dbReference type="InterPro" id="IPR029063">
    <property type="entry name" value="SAM-dependent_MTases_sf"/>
</dbReference>
<reference evidence="8 9" key="1">
    <citation type="journal article" date="2012" name="Eukaryot. Cell">
        <title>Draft genome sequence of Wickerhamomyces ciferrii NRRL Y-1031 F-60-10.</title>
        <authorList>
            <person name="Schneider J."/>
            <person name="Andrea H."/>
            <person name="Blom J."/>
            <person name="Jaenicke S."/>
            <person name="Ruckert C."/>
            <person name="Schorsch C."/>
            <person name="Szczepanowski R."/>
            <person name="Farwick M."/>
            <person name="Goesmann A."/>
            <person name="Puhler A."/>
            <person name="Schaffer S."/>
            <person name="Tauch A."/>
            <person name="Kohler T."/>
            <person name="Brinkrolf K."/>
        </authorList>
    </citation>
    <scope>NUCLEOTIDE SEQUENCE [LARGE SCALE GENOMIC DNA]</scope>
    <source>
        <strain evidence="9">ATCC 14091 / BCRC 22168 / CBS 111 / JCM 3599 / NBRC 0793 / NRRL Y-1031 F-60-10</strain>
    </source>
</reference>
<keyword evidence="4" id="KW-0808">Transferase</keyword>
<keyword evidence="9" id="KW-1185">Reference proteome</keyword>
<evidence type="ECO:0000313" key="9">
    <source>
        <dbReference type="Proteomes" id="UP000009328"/>
    </source>
</evidence>
<dbReference type="EMBL" id="CAIF01000206">
    <property type="protein sequence ID" value="CCH45677.1"/>
    <property type="molecule type" value="Genomic_DNA"/>
</dbReference>
<dbReference type="HOGENOM" id="CLU_009422_2_0_1"/>
<evidence type="ECO:0000256" key="5">
    <source>
        <dbReference type="ARBA" id="ARBA00022691"/>
    </source>
</evidence>
<keyword evidence="3" id="KW-0489">Methyltransferase</keyword>
<dbReference type="STRING" id="1206466.K0KUS3"/>
<dbReference type="InterPro" id="IPR050082">
    <property type="entry name" value="RNA_methyltr_RlmE"/>
</dbReference>
<name>K0KUS3_WICCF</name>
<dbReference type="Proteomes" id="UP000009328">
    <property type="component" value="Unassembled WGS sequence"/>
</dbReference>
<comment type="similarity">
    <text evidence="1">Belongs to the class I-like SAM-binding methyltransferase superfamily. RNA methyltransferase RlmE family.</text>
</comment>
<gene>
    <name evidence="8" type="ORF">BN7_5262</name>
</gene>
<dbReference type="PANTHER" id="PTHR10920:SF18">
    <property type="entry name" value="RRNA METHYLTRANSFERASE 2, MITOCHONDRIAL"/>
    <property type="match status" value="1"/>
</dbReference>
<dbReference type="SUPFAM" id="SSF53335">
    <property type="entry name" value="S-adenosyl-L-methionine-dependent methyltransferases"/>
    <property type="match status" value="1"/>
</dbReference>
<evidence type="ECO:0000259" key="7">
    <source>
        <dbReference type="Pfam" id="PF01728"/>
    </source>
</evidence>
<dbReference type="Pfam" id="PF01728">
    <property type="entry name" value="FtsJ"/>
    <property type="match status" value="1"/>
</dbReference>
<evidence type="ECO:0000256" key="3">
    <source>
        <dbReference type="ARBA" id="ARBA00022603"/>
    </source>
</evidence>
<dbReference type="AlphaFoldDB" id="K0KUS3"/>
<dbReference type="FunCoup" id="K0KUS3">
    <property type="interactions" value="23"/>
</dbReference>
<dbReference type="InterPro" id="IPR015507">
    <property type="entry name" value="rRNA-MeTfrase_E"/>
</dbReference>
<keyword evidence="2" id="KW-0698">rRNA processing</keyword>
<protein>
    <recommendedName>
        <fullName evidence="6">rRNA methyltransferase 2, mitochondrial</fullName>
    </recommendedName>
</protein>
<sequence>MFNIRTDLLLRNSFQFIRFHSSKASSKKWLQRQKADHYTKEAQFQDYKSRAAFKLLQIDDKYDIFKSGQNVVDLGFAPGAWTQVATKRVEPNGNVLGVDIIPANPPKGASAIQANILSKQTHVLIRNYFLDPKNQIKDHIDDIINHPSYIEAELRDNPSLTKEQLDTKSKFPIDVVLSDMYDPILPPERSWNNTTNIAFYRMANTSGLIAKDHMASIVS</sequence>
<dbReference type="GO" id="GO:0008650">
    <property type="term" value="F:rRNA (uridine-2'-O-)-methyltransferase activity"/>
    <property type="evidence" value="ECO:0007669"/>
    <property type="project" value="TreeGrafter"/>
</dbReference>
<evidence type="ECO:0000256" key="4">
    <source>
        <dbReference type="ARBA" id="ARBA00022679"/>
    </source>
</evidence>